<dbReference type="GO" id="GO:0022857">
    <property type="term" value="F:transmembrane transporter activity"/>
    <property type="evidence" value="ECO:0007669"/>
    <property type="project" value="InterPro"/>
</dbReference>
<feature type="transmembrane region" description="Helical" evidence="6">
    <location>
        <begin position="281"/>
        <end position="300"/>
    </location>
</feature>
<organism evidence="7">
    <name type="scientific">Dictyoglomus thermophilum</name>
    <dbReference type="NCBI Taxonomy" id="14"/>
    <lineage>
        <taxon>Bacteria</taxon>
        <taxon>Pseudomonadati</taxon>
        <taxon>Dictyoglomota</taxon>
        <taxon>Dictyoglomia</taxon>
        <taxon>Dictyoglomales</taxon>
        <taxon>Dictyoglomaceae</taxon>
        <taxon>Dictyoglomus</taxon>
    </lineage>
</organism>
<dbReference type="PANTHER" id="PTHR32196">
    <property type="entry name" value="ABC TRANSPORTER PERMEASE PROTEIN YPHD-RELATED-RELATED"/>
    <property type="match status" value="1"/>
</dbReference>
<dbReference type="Pfam" id="PF02653">
    <property type="entry name" value="BPD_transp_2"/>
    <property type="match status" value="1"/>
</dbReference>
<keyword evidence="3 6" id="KW-0812">Transmembrane</keyword>
<feature type="transmembrane region" description="Helical" evidence="6">
    <location>
        <begin position="20"/>
        <end position="39"/>
    </location>
</feature>
<keyword evidence="4 6" id="KW-1133">Transmembrane helix</keyword>
<protein>
    <submittedName>
        <fullName evidence="7">ABC transporter permease</fullName>
    </submittedName>
</protein>
<evidence type="ECO:0000256" key="1">
    <source>
        <dbReference type="ARBA" id="ARBA00004651"/>
    </source>
</evidence>
<feature type="transmembrane region" description="Helical" evidence="6">
    <location>
        <begin position="222"/>
        <end position="240"/>
    </location>
</feature>
<feature type="transmembrane region" description="Helical" evidence="6">
    <location>
        <begin position="306"/>
        <end position="324"/>
    </location>
</feature>
<dbReference type="AlphaFoldDB" id="A0A7V3ZHT3"/>
<feature type="transmembrane region" description="Helical" evidence="6">
    <location>
        <begin position="170"/>
        <end position="193"/>
    </location>
</feature>
<evidence type="ECO:0000256" key="2">
    <source>
        <dbReference type="ARBA" id="ARBA00022475"/>
    </source>
</evidence>
<dbReference type="GO" id="GO:0005886">
    <property type="term" value="C:plasma membrane"/>
    <property type="evidence" value="ECO:0007669"/>
    <property type="project" value="UniProtKB-SubCell"/>
</dbReference>
<evidence type="ECO:0000313" key="7">
    <source>
        <dbReference type="EMBL" id="HGK23219.1"/>
    </source>
</evidence>
<comment type="caution">
    <text evidence="7">The sequence shown here is derived from an EMBL/GenBank/DDBJ whole genome shotgun (WGS) entry which is preliminary data.</text>
</comment>
<evidence type="ECO:0000256" key="4">
    <source>
        <dbReference type="ARBA" id="ARBA00022989"/>
    </source>
</evidence>
<reference evidence="7" key="1">
    <citation type="journal article" date="2020" name="mSystems">
        <title>Genome- and Community-Level Interaction Insights into Carbon Utilization and Element Cycling Functions of Hydrothermarchaeota in Hydrothermal Sediment.</title>
        <authorList>
            <person name="Zhou Z."/>
            <person name="Liu Y."/>
            <person name="Xu W."/>
            <person name="Pan J."/>
            <person name="Luo Z.H."/>
            <person name="Li M."/>
        </authorList>
    </citation>
    <scope>NUCLEOTIDE SEQUENCE [LARGE SCALE GENOMIC DNA]</scope>
    <source>
        <strain evidence="7">SpSt-70</strain>
    </source>
</reference>
<feature type="transmembrane region" description="Helical" evidence="6">
    <location>
        <begin position="129"/>
        <end position="150"/>
    </location>
</feature>
<evidence type="ECO:0000256" key="5">
    <source>
        <dbReference type="ARBA" id="ARBA00023136"/>
    </source>
</evidence>
<evidence type="ECO:0000256" key="3">
    <source>
        <dbReference type="ARBA" id="ARBA00022692"/>
    </source>
</evidence>
<keyword evidence="2" id="KW-1003">Cell membrane</keyword>
<evidence type="ECO:0000256" key="6">
    <source>
        <dbReference type="SAM" id="Phobius"/>
    </source>
</evidence>
<keyword evidence="5 6" id="KW-0472">Membrane</keyword>
<sequence length="335" mass="36390">MGRVGSVNELKEKTYDISRLREIGIIFPLFLFGLIIALRNPYFISWENLRYIFLDASILTIVAIGEMMVILTGGIDLSVGSNLALTGMVVSMLYRDLPNFPVILAPLIGILIGGICGTINGLFVAKGKVIPIIATLSTMYIFRGIVYIISKGRWVNAHEMPEGYKLLTRVEILGIPILVIYAIIVFLLFYYLLNYKAIGRSIYAVGNNPQSAVYIGINRVKVLFLVYLISGILAGLGGVLYTSRFASAESSAAMGFELSAISAVVIGGVKTTGGAGKIGGVVLGALLLTMIVNGLNVMKISPFYKLALQGLMFLIAVIVDSLIAERYQKGYRRRA</sequence>
<comment type="subcellular location">
    <subcellularLocation>
        <location evidence="1">Cell membrane</location>
        <topology evidence="1">Multi-pass membrane protein</topology>
    </subcellularLocation>
</comment>
<name>A0A7V3ZHT3_DICTH</name>
<dbReference type="CDD" id="cd06579">
    <property type="entry name" value="TM_PBP1_transp_AraH_like"/>
    <property type="match status" value="1"/>
</dbReference>
<feature type="transmembrane region" description="Helical" evidence="6">
    <location>
        <begin position="51"/>
        <end position="70"/>
    </location>
</feature>
<dbReference type="EMBL" id="DTDV01000006">
    <property type="protein sequence ID" value="HGK23219.1"/>
    <property type="molecule type" value="Genomic_DNA"/>
</dbReference>
<feature type="transmembrane region" description="Helical" evidence="6">
    <location>
        <begin position="100"/>
        <end position="122"/>
    </location>
</feature>
<proteinExistence type="predicted"/>
<gene>
    <name evidence="7" type="ORF">ENU78_02035</name>
</gene>
<dbReference type="InterPro" id="IPR001851">
    <property type="entry name" value="ABC_transp_permease"/>
</dbReference>
<accession>A0A7V3ZHT3</accession>
<feature type="transmembrane region" description="Helical" evidence="6">
    <location>
        <begin position="252"/>
        <end position="269"/>
    </location>
</feature>
<dbReference type="PANTHER" id="PTHR32196:SF72">
    <property type="entry name" value="RIBOSE IMPORT PERMEASE PROTEIN RBSC"/>
    <property type="match status" value="1"/>
</dbReference>